<evidence type="ECO:0000256" key="12">
    <source>
        <dbReference type="PIRSR" id="PIRSR001594-4"/>
    </source>
</evidence>
<evidence type="ECO:0000256" key="11">
    <source>
        <dbReference type="PIRSR" id="PIRSR001594-3"/>
    </source>
</evidence>
<dbReference type="PROSITE" id="PS50991">
    <property type="entry name" value="PYR_CT"/>
    <property type="match status" value="1"/>
</dbReference>
<keyword evidence="5 8" id="KW-0547">Nucleotide-binding</keyword>
<dbReference type="Pfam" id="PF02785">
    <property type="entry name" value="Biotin_carb_C"/>
    <property type="match status" value="1"/>
</dbReference>
<dbReference type="Pfam" id="PF00682">
    <property type="entry name" value="HMGL-like"/>
    <property type="match status" value="1"/>
</dbReference>
<dbReference type="RefSeq" id="WP_043453115.1">
    <property type="nucleotide sequence ID" value="NZ_JWTB01000023.1"/>
</dbReference>
<dbReference type="FunFam" id="3.30.470.20:FF:000012">
    <property type="entry name" value="Pyruvate carboxylase"/>
    <property type="match status" value="1"/>
</dbReference>
<dbReference type="GO" id="GO:0004736">
    <property type="term" value="F:pyruvate carboxylase activity"/>
    <property type="evidence" value="ECO:0007669"/>
    <property type="project" value="UniProtKB-EC"/>
</dbReference>
<keyword evidence="4 11" id="KW-0479">Metal-binding</keyword>
<feature type="domain" description="Lipoyl-binding" evidence="13">
    <location>
        <begin position="1053"/>
        <end position="1131"/>
    </location>
</feature>
<evidence type="ECO:0000256" key="1">
    <source>
        <dbReference type="ARBA" id="ARBA00001953"/>
    </source>
</evidence>
<dbReference type="Pfam" id="PF02436">
    <property type="entry name" value="PYC_OADA"/>
    <property type="match status" value="1"/>
</dbReference>
<evidence type="ECO:0000259" key="16">
    <source>
        <dbReference type="PROSITE" id="PS50991"/>
    </source>
</evidence>
<dbReference type="SUPFAM" id="SSF52440">
    <property type="entry name" value="PreATP-grasp domain"/>
    <property type="match status" value="1"/>
</dbReference>
<keyword evidence="6 8" id="KW-0067">ATP-binding</keyword>
<dbReference type="Pfam" id="PF00364">
    <property type="entry name" value="Biotin_lipoyl"/>
    <property type="match status" value="1"/>
</dbReference>
<keyword evidence="3 8" id="KW-0436">Ligase</keyword>
<gene>
    <name evidence="17" type="ORF">RM50_12555</name>
</gene>
<evidence type="ECO:0000256" key="5">
    <source>
        <dbReference type="ARBA" id="ARBA00022741"/>
    </source>
</evidence>
<proteinExistence type="predicted"/>
<feature type="domain" description="Biotin carboxylation" evidence="15">
    <location>
        <begin position="1"/>
        <end position="454"/>
    </location>
</feature>
<comment type="function">
    <text evidence="8">Catalyzes a 2-step reaction, involving the ATP-dependent carboxylation of the covalently attached biotin in the first step and the transfer of the carboxyl group to pyruvate in the second.</text>
</comment>
<dbReference type="FunFam" id="2.40.50.100:FF:000003">
    <property type="entry name" value="Acetyl-CoA carboxylase biotin carboxyl carrier protein"/>
    <property type="match status" value="1"/>
</dbReference>
<dbReference type="GO" id="GO:0006094">
    <property type="term" value="P:gluconeogenesis"/>
    <property type="evidence" value="ECO:0007669"/>
    <property type="project" value="InterPro"/>
</dbReference>
<feature type="active site" evidence="9">
    <location>
        <position position="296"/>
    </location>
</feature>
<evidence type="ECO:0000256" key="4">
    <source>
        <dbReference type="ARBA" id="ARBA00022723"/>
    </source>
</evidence>
<dbReference type="GO" id="GO:0046872">
    <property type="term" value="F:metal ion binding"/>
    <property type="evidence" value="ECO:0007669"/>
    <property type="project" value="UniProtKB-KW"/>
</dbReference>
<dbReference type="EC" id="6.4.1.1" evidence="2 8"/>
<dbReference type="PROSITE" id="PS50968">
    <property type="entry name" value="BIOTINYL_LIPOYL"/>
    <property type="match status" value="1"/>
</dbReference>
<dbReference type="SUPFAM" id="SSF51569">
    <property type="entry name" value="Aldolase"/>
    <property type="match status" value="1"/>
</dbReference>
<keyword evidence="7 8" id="KW-0092">Biotin</keyword>
<evidence type="ECO:0000256" key="10">
    <source>
        <dbReference type="PIRSR" id="PIRSR001594-2"/>
    </source>
</evidence>
<dbReference type="FunFam" id="3.30.1490.20:FF:000003">
    <property type="entry name" value="acetyl-CoA carboxylase isoform X1"/>
    <property type="match status" value="1"/>
</dbReference>
<dbReference type="PANTHER" id="PTHR43778">
    <property type="entry name" value="PYRUVATE CARBOXYLASE"/>
    <property type="match status" value="1"/>
</dbReference>
<dbReference type="CDD" id="cd06850">
    <property type="entry name" value="biotinyl_domain"/>
    <property type="match status" value="1"/>
</dbReference>
<dbReference type="InterPro" id="IPR016185">
    <property type="entry name" value="PreATP-grasp_dom_sf"/>
</dbReference>
<dbReference type="PROSITE" id="PS50975">
    <property type="entry name" value="ATP_GRASP"/>
    <property type="match status" value="1"/>
</dbReference>
<dbReference type="GO" id="GO:0005737">
    <property type="term" value="C:cytoplasm"/>
    <property type="evidence" value="ECO:0007669"/>
    <property type="project" value="TreeGrafter"/>
</dbReference>
<evidence type="ECO:0000256" key="3">
    <source>
        <dbReference type="ARBA" id="ARBA00022598"/>
    </source>
</evidence>
<feature type="binding site" evidence="10">
    <location>
        <position position="609"/>
    </location>
    <ligand>
        <name>substrate</name>
    </ligand>
</feature>
<sequence length="1132" mass="121514">MFSKILVANRGEIAIRAFRAGYELGAKTVAVFPQEDRNSIHRQKADEAYLIGEEGHPVRAYLDVAEVVRVAKESGADAIYPGYGFLSENPDLARAAKEAGITFVGPPAEVLELAGNKVAALKAAREAGVPVLKSSEPSKDLDELLAAADEIGFPIFAKAVAGGGGRGMRRVDTREALPEALKSAMREADAAFGDPTMFLEQAVLRPRHIEVQILADAEGNVMHLFERDCSIQRRHQKVIEIAPAPNLDDSIRQALYRDAVKFAKALKYVNAGTVEFLVDTEGERAGQHVFIEMNPRIQVEHTVTEEVTDVDLVQAQMRIASGETLADLGLSQDTVRLRGAALQSRITTEDPANGFRPDVGKITGYRSAGGAGVRLDGGTVYSGAEISPHFDSMLVKLTCRGRDYPAAVARARRALAEFRIRGVSTNIPFLQAVLDDPDFIAGDVATNFIDQRPELLKARVSADRGTKLLTWLADVTVNKPNGELTVHSNPAHKLPDVKGRQAAPGSRQKLLELGPEGFARALREQTAVAVTDTTFRDAHQSLLATRVRTRDLVAAGPAVTHLLPELLSVEAWGGATYDVALRFLGEDPWDRLAALREAMPNVCLQMLLRGRNTVGYTPYPEEVTEAFVNEAAATGIDIFRIFDALNDVSQMAPAIRAVRATGTAVAEVALCYTGDLLDPAEKLYTLDYYLELAQKIVDAGAHILAIKDMAGLLRPAAAAKLVAALRERFDLPVHLHTHDTAGGQLATLLAAVDAGVDAVDVASASLAGTTSQPSASALVAALAHTPRDTGLSLDAVSSLEPYWEAVRRVYAPFESGLPGPTGRVYKHEIPGGQLSNLRQQAMALGLGERFEAIEDMYTAADRILGHLVKVTPSSKVVGDLALHLVGLNADPADFEANPQNYDIPDSVIGFLSGELGDPPGGWPEPFRTKALQGRSVKVRDAELSAEDSAALKSDSKTRQHTLNRLLFDGPTKDYLKSVETYGNISVLDTRDYLYGLQRGTEHEIQLERGVRLIASLEAVSEPDEKGMRTVMCTLNGQSRPVVVRDRSVVSNVKAAEKADPAQPGQVAAPFAGAVTVTVKPGDTVKAGDTVATIEAMKMEASITTPVGGKVSRLAISAVEQVQGGDLLLVIEQ</sequence>
<evidence type="ECO:0000259" key="15">
    <source>
        <dbReference type="PROSITE" id="PS50979"/>
    </source>
</evidence>
<dbReference type="FunFam" id="3.20.20.70:FF:000120">
    <property type="entry name" value="Pyruvate carboxylase"/>
    <property type="match status" value="1"/>
</dbReference>
<evidence type="ECO:0000313" key="18">
    <source>
        <dbReference type="Proteomes" id="UP000031196"/>
    </source>
</evidence>
<dbReference type="SMART" id="SM00878">
    <property type="entry name" value="Biotin_carb_C"/>
    <property type="match status" value="1"/>
</dbReference>
<dbReference type="Gene3D" id="3.30.470.20">
    <property type="entry name" value="ATP-grasp fold, B domain"/>
    <property type="match status" value="1"/>
</dbReference>
<feature type="binding site" evidence="10">
    <location>
        <position position="200"/>
    </location>
    <ligand>
        <name>ATP</name>
        <dbReference type="ChEBI" id="CHEBI:30616"/>
    </ligand>
</feature>
<comment type="cofactor">
    <cofactor evidence="1 8">
        <name>biotin</name>
        <dbReference type="ChEBI" id="CHEBI:57586"/>
    </cofactor>
</comment>
<dbReference type="InterPro" id="IPR005479">
    <property type="entry name" value="CPAse_ATP-bd"/>
</dbReference>
<dbReference type="SUPFAM" id="SSF89000">
    <property type="entry name" value="post-HMGL domain-like"/>
    <property type="match status" value="1"/>
</dbReference>
<dbReference type="InterPro" id="IPR011764">
    <property type="entry name" value="Biotin_carboxylation_dom"/>
</dbReference>
<dbReference type="InterPro" id="IPR005930">
    <property type="entry name" value="Pyruv_COase"/>
</dbReference>
<dbReference type="Gene3D" id="2.40.50.100">
    <property type="match status" value="1"/>
</dbReference>
<organism evidence="17 18">
    <name type="scientific">Pseudarthrobacter phenanthrenivorans</name>
    <name type="common">Arthrobacter phenanthrenivorans</name>
    <dbReference type="NCBI Taxonomy" id="361575"/>
    <lineage>
        <taxon>Bacteria</taxon>
        <taxon>Bacillati</taxon>
        <taxon>Actinomycetota</taxon>
        <taxon>Actinomycetes</taxon>
        <taxon>Micrococcales</taxon>
        <taxon>Micrococcaceae</taxon>
        <taxon>Pseudarthrobacter</taxon>
    </lineage>
</organism>
<evidence type="ECO:0000256" key="8">
    <source>
        <dbReference type="PIRNR" id="PIRNR001594"/>
    </source>
</evidence>
<feature type="domain" description="Pyruvate carboxyltransferase" evidence="16">
    <location>
        <begin position="528"/>
        <end position="797"/>
    </location>
</feature>
<dbReference type="AlphaFoldDB" id="A0A0B4DC88"/>
<feature type="binding site" evidence="10">
    <location>
        <position position="871"/>
    </location>
    <ligand>
        <name>substrate</name>
    </ligand>
</feature>
<dbReference type="Proteomes" id="UP000031196">
    <property type="component" value="Unassembled WGS sequence"/>
</dbReference>
<dbReference type="Gene3D" id="3.20.20.70">
    <property type="entry name" value="Aldolase class I"/>
    <property type="match status" value="1"/>
</dbReference>
<dbReference type="EMBL" id="JWTB01000023">
    <property type="protein sequence ID" value="KIC66357.1"/>
    <property type="molecule type" value="Genomic_DNA"/>
</dbReference>
<comment type="caution">
    <text evidence="17">The sequence shown here is derived from an EMBL/GenBank/DDBJ whole genome shotgun (WGS) entry which is preliminary data.</text>
</comment>
<dbReference type="NCBIfam" id="NF006761">
    <property type="entry name" value="PRK09282.1"/>
    <property type="match status" value="1"/>
</dbReference>
<feature type="modified residue" description="N6-biotinyllysine" evidence="12">
    <location>
        <position position="1097"/>
    </location>
</feature>
<keyword evidence="17" id="KW-0670">Pyruvate</keyword>
<dbReference type="InterPro" id="IPR000891">
    <property type="entry name" value="PYR_CT"/>
</dbReference>
<feature type="modified residue" description="N6-carboxylysine" evidence="12">
    <location>
        <position position="707"/>
    </location>
</feature>
<reference evidence="17 18" key="1">
    <citation type="submission" date="2014-12" db="EMBL/GenBank/DDBJ databases">
        <title>Genome sequencing of Arthrobacter phenanthrenivorans SWC37.</title>
        <authorList>
            <person name="Tan P.W."/>
            <person name="Chan K.-G."/>
        </authorList>
    </citation>
    <scope>NUCLEOTIDE SEQUENCE [LARGE SCALE GENOMIC DNA]</scope>
    <source>
        <strain evidence="17 18">SWC37</strain>
    </source>
</reference>
<feature type="binding site" evidence="11">
    <location>
        <position position="537"/>
    </location>
    <ligand>
        <name>Mn(2+)</name>
        <dbReference type="ChEBI" id="CHEBI:29035"/>
    </ligand>
</feature>
<dbReference type="SUPFAM" id="SSF51246">
    <property type="entry name" value="Rudiment single hybrid motif"/>
    <property type="match status" value="1"/>
</dbReference>
<dbReference type="PROSITE" id="PS50979">
    <property type="entry name" value="BC"/>
    <property type="match status" value="1"/>
</dbReference>
<dbReference type="PIRSF" id="PIRSF001594">
    <property type="entry name" value="Pyruv_carbox"/>
    <property type="match status" value="1"/>
</dbReference>
<feature type="binding site" evidence="10">
    <location>
        <position position="117"/>
    </location>
    <ligand>
        <name>ATP</name>
        <dbReference type="ChEBI" id="CHEBI:30616"/>
    </ligand>
</feature>
<evidence type="ECO:0000256" key="7">
    <source>
        <dbReference type="ARBA" id="ARBA00023267"/>
    </source>
</evidence>
<dbReference type="GO" id="GO:0005524">
    <property type="term" value="F:ATP binding"/>
    <property type="evidence" value="ECO:0007669"/>
    <property type="project" value="UniProtKB-UniRule"/>
</dbReference>
<dbReference type="NCBIfam" id="TIGR01235">
    <property type="entry name" value="pyruv_carbox"/>
    <property type="match status" value="1"/>
</dbReference>
<dbReference type="Pfam" id="PF02786">
    <property type="entry name" value="CPSase_L_D2"/>
    <property type="match status" value="1"/>
</dbReference>
<dbReference type="InterPro" id="IPR013785">
    <property type="entry name" value="Aldolase_TIM"/>
</dbReference>
<protein>
    <recommendedName>
        <fullName evidence="2 8">Pyruvate carboxylase</fullName>
        <ecNumber evidence="2 8">6.4.1.1</ecNumber>
    </recommendedName>
</protein>
<dbReference type="InterPro" id="IPR003379">
    <property type="entry name" value="Carboxylase_cons_dom"/>
</dbReference>
<evidence type="ECO:0000259" key="14">
    <source>
        <dbReference type="PROSITE" id="PS50975"/>
    </source>
</evidence>
<evidence type="ECO:0000313" key="17">
    <source>
        <dbReference type="EMBL" id="KIC66357.1"/>
    </source>
</evidence>
<dbReference type="NCBIfam" id="NF009554">
    <property type="entry name" value="PRK12999.1"/>
    <property type="match status" value="1"/>
</dbReference>
<dbReference type="InterPro" id="IPR005482">
    <property type="entry name" value="Biotin_COase_C"/>
</dbReference>
<dbReference type="CDD" id="cd07937">
    <property type="entry name" value="DRE_TIM_PC_TC_5S"/>
    <property type="match status" value="1"/>
</dbReference>
<comment type="catalytic activity">
    <reaction evidence="8">
        <text>hydrogencarbonate + pyruvate + ATP = oxaloacetate + ADP + phosphate + H(+)</text>
        <dbReference type="Rhea" id="RHEA:20844"/>
        <dbReference type="ChEBI" id="CHEBI:15361"/>
        <dbReference type="ChEBI" id="CHEBI:15378"/>
        <dbReference type="ChEBI" id="CHEBI:16452"/>
        <dbReference type="ChEBI" id="CHEBI:17544"/>
        <dbReference type="ChEBI" id="CHEBI:30616"/>
        <dbReference type="ChEBI" id="CHEBI:43474"/>
        <dbReference type="ChEBI" id="CHEBI:456216"/>
        <dbReference type="EC" id="6.4.1.1"/>
    </reaction>
</comment>
<dbReference type="PROSITE" id="PS00867">
    <property type="entry name" value="CPSASE_2"/>
    <property type="match status" value="1"/>
</dbReference>
<dbReference type="SUPFAM" id="SSF56059">
    <property type="entry name" value="Glutathione synthetase ATP-binding domain-like"/>
    <property type="match status" value="1"/>
</dbReference>
<dbReference type="InterPro" id="IPR011053">
    <property type="entry name" value="Single_hybrid_motif"/>
</dbReference>
<dbReference type="InterPro" id="IPR011054">
    <property type="entry name" value="Rudment_hybrid_motif"/>
</dbReference>
<evidence type="ECO:0000256" key="9">
    <source>
        <dbReference type="PIRSR" id="PIRSR001594-1"/>
    </source>
</evidence>
<feature type="binding site" evidence="11">
    <location>
        <position position="736"/>
    </location>
    <ligand>
        <name>Mn(2+)</name>
        <dbReference type="ChEBI" id="CHEBI:29035"/>
    </ligand>
</feature>
<feature type="binding site" description="via carbamate group" evidence="11">
    <location>
        <position position="707"/>
    </location>
    <ligand>
        <name>Mn(2+)</name>
        <dbReference type="ChEBI" id="CHEBI:29035"/>
    </ligand>
</feature>
<evidence type="ECO:0000256" key="6">
    <source>
        <dbReference type="ARBA" id="ARBA00022840"/>
    </source>
</evidence>
<dbReference type="SUPFAM" id="SSF51230">
    <property type="entry name" value="Single hybrid motif"/>
    <property type="match status" value="1"/>
</dbReference>
<evidence type="ECO:0000256" key="2">
    <source>
        <dbReference type="ARBA" id="ARBA00013057"/>
    </source>
</evidence>
<dbReference type="InterPro" id="IPR055268">
    <property type="entry name" value="PCB-like"/>
</dbReference>
<dbReference type="Gene3D" id="3.10.600.10">
    <property type="entry name" value="pyruvate carboxylase f1077a mutant domain"/>
    <property type="match status" value="1"/>
</dbReference>
<dbReference type="Pfam" id="PF00289">
    <property type="entry name" value="Biotin_carb_N"/>
    <property type="match status" value="1"/>
</dbReference>
<dbReference type="InterPro" id="IPR000089">
    <property type="entry name" value="Biotin_lipoyl"/>
</dbReference>
<feature type="binding site" evidence="10">
    <location>
        <position position="235"/>
    </location>
    <ligand>
        <name>ATP</name>
        <dbReference type="ChEBI" id="CHEBI:30616"/>
    </ligand>
</feature>
<evidence type="ECO:0000259" key="13">
    <source>
        <dbReference type="PROSITE" id="PS50968"/>
    </source>
</evidence>
<feature type="binding site" evidence="11">
    <location>
        <position position="738"/>
    </location>
    <ligand>
        <name>Mn(2+)</name>
        <dbReference type="ChEBI" id="CHEBI:29035"/>
    </ligand>
</feature>
<accession>A0A0B4DC88</accession>
<name>A0A0B4DC88_PSEPS</name>
<feature type="domain" description="ATP-grasp" evidence="14">
    <location>
        <begin position="121"/>
        <end position="321"/>
    </location>
</feature>
<dbReference type="InterPro" id="IPR005481">
    <property type="entry name" value="BC-like_N"/>
</dbReference>
<dbReference type="InterPro" id="IPR011761">
    <property type="entry name" value="ATP-grasp"/>
</dbReference>
<dbReference type="OrthoDB" id="9760256at2"/>
<dbReference type="PANTHER" id="PTHR43778:SF2">
    <property type="entry name" value="PYRUVATE CARBOXYLASE, MITOCHONDRIAL"/>
    <property type="match status" value="1"/>
</dbReference>